<sequence length="90" mass="10369">MPMLIMAINSIFTILRWIIIFDAILSFIPNNSLYDIKELLGKVTTPLLMPFRRLQERIMPGLMVDFSPIAAFAVLSLIQRVIISIFIKFI</sequence>
<organism evidence="1 2">
    <name type="scientific">Clostridium felsineum</name>
    <dbReference type="NCBI Taxonomy" id="36839"/>
    <lineage>
        <taxon>Bacteria</taxon>
        <taxon>Bacillati</taxon>
        <taxon>Bacillota</taxon>
        <taxon>Clostridia</taxon>
        <taxon>Eubacteriales</taxon>
        <taxon>Clostridiaceae</taxon>
        <taxon>Clostridium</taxon>
    </lineage>
</organism>
<reference evidence="1 2" key="1">
    <citation type="submission" date="2022-04" db="EMBL/GenBank/DDBJ databases">
        <title>Genome sequence of C. roseum typestrain.</title>
        <authorList>
            <person name="Poehlein A."/>
            <person name="Schoch T."/>
            <person name="Duerre P."/>
            <person name="Daniel R."/>
        </authorList>
    </citation>
    <scope>NUCLEOTIDE SEQUENCE [LARGE SCALE GENOMIC DNA]</scope>
    <source>
        <strain evidence="1 2">DSM 7320</strain>
    </source>
</reference>
<evidence type="ECO:0000313" key="2">
    <source>
        <dbReference type="Proteomes" id="UP000190951"/>
    </source>
</evidence>
<protein>
    <submittedName>
        <fullName evidence="1">Uncharacterized protein</fullName>
    </submittedName>
</protein>
<dbReference type="EMBL" id="CP096983">
    <property type="protein sequence ID" value="URZ11409.1"/>
    <property type="molecule type" value="Genomic_DNA"/>
</dbReference>
<name>A0A1S8MDJ4_9CLOT</name>
<gene>
    <name evidence="1" type="ORF">CROST_021260</name>
</gene>
<dbReference type="Proteomes" id="UP000190951">
    <property type="component" value="Chromosome"/>
</dbReference>
<dbReference type="AlphaFoldDB" id="A0A1S8MDJ4"/>
<dbReference type="KEGG" id="crw:CROST_021260"/>
<accession>A0A1S8MDJ4</accession>
<keyword evidence="2" id="KW-1185">Reference proteome</keyword>
<dbReference type="Pfam" id="PF02325">
    <property type="entry name" value="CCB3_YggT"/>
    <property type="match status" value="1"/>
</dbReference>
<dbReference type="GO" id="GO:0016020">
    <property type="term" value="C:membrane"/>
    <property type="evidence" value="ECO:0007669"/>
    <property type="project" value="InterPro"/>
</dbReference>
<dbReference type="STRING" id="84029.CROST_36680"/>
<evidence type="ECO:0000313" key="1">
    <source>
        <dbReference type="EMBL" id="URZ11409.1"/>
    </source>
</evidence>
<proteinExistence type="predicted"/>
<dbReference type="InterPro" id="IPR003425">
    <property type="entry name" value="CCB3/YggT"/>
</dbReference>
<dbReference type="RefSeq" id="WP_077832730.1">
    <property type="nucleotide sequence ID" value="NZ_CP096983.1"/>
</dbReference>